<protein>
    <submittedName>
        <fullName evidence="2">Uncharacterized protein</fullName>
    </submittedName>
</protein>
<feature type="region of interest" description="Disordered" evidence="1">
    <location>
        <begin position="144"/>
        <end position="225"/>
    </location>
</feature>
<gene>
    <name evidence="2" type="ORF">KGF57_004719</name>
</gene>
<reference evidence="2 3" key="1">
    <citation type="journal article" date="2022" name="DNA Res.">
        <title>Genome analysis of five recently described species of the CUG-Ser clade uncovers Candida theae as a new hybrid lineage with pathogenic potential in the Candida parapsilosis species complex.</title>
        <authorList>
            <person name="Mixao V."/>
            <person name="Del Olmo V."/>
            <person name="Hegedusova E."/>
            <person name="Saus E."/>
            <person name="Pryszcz L."/>
            <person name="Cillingova A."/>
            <person name="Nosek J."/>
            <person name="Gabaldon T."/>
        </authorList>
    </citation>
    <scope>NUCLEOTIDE SEQUENCE [LARGE SCALE GENOMIC DNA]</scope>
    <source>
        <strain evidence="2 3">CBS 12239</strain>
    </source>
</reference>
<accession>A0AAD5BBM9</accession>
<dbReference type="EMBL" id="JAIHNG010000163">
    <property type="protein sequence ID" value="KAI5949509.1"/>
    <property type="molecule type" value="Genomic_DNA"/>
</dbReference>
<name>A0AAD5BBM9_9ASCO</name>
<dbReference type="Proteomes" id="UP001204833">
    <property type="component" value="Unassembled WGS sequence"/>
</dbReference>
<dbReference type="AlphaFoldDB" id="A0AAD5BBM9"/>
<evidence type="ECO:0000313" key="2">
    <source>
        <dbReference type="EMBL" id="KAI5949509.1"/>
    </source>
</evidence>
<dbReference type="RefSeq" id="XP_051606853.1">
    <property type="nucleotide sequence ID" value="XM_051754259.1"/>
</dbReference>
<evidence type="ECO:0000256" key="1">
    <source>
        <dbReference type="SAM" id="MobiDB-lite"/>
    </source>
</evidence>
<feature type="compositionally biased region" description="Basic and acidic residues" evidence="1">
    <location>
        <begin position="164"/>
        <end position="183"/>
    </location>
</feature>
<dbReference type="GeneID" id="76152763"/>
<keyword evidence="3" id="KW-1185">Reference proteome</keyword>
<sequence length="656" mass="75863">MSLFLPEFHREIQAKFLDSVIPELKDESVNINNYETIDDLLCFFESSSDPPLIPSQDVFHLLLTISSRSASCNWSADMSKSKIGLRESHEQILASKHSDKLLHKSSLNDRSIRILENYTGLVYNGNSEVYQALREMINQLVTKVGSRQRSTTSSLNLESSPTPRIKEERRCRKRRHEEAKESQEGSDDTVIIISDSEEDYNDPEFKPSLESFDGSQLTSTGGGSSVREDIPESWVGIRVYDEPLLRDQFRINEGRFGIWELINWTFYCAGLSTSRYPHKDSNCHTIYQAQSSTLSFIFDVVEYNLVNTLKELFEDQDPYLMLFRSLGNRNKFASLQVEDNSNLLLTRLLQSIGYLQRQWYDRVTEFVFNGLKKLPAFPKTCYQHENILVRQELKKKGMPKEEGFGNENSDNMDSMSLRFKICAIVYYWSLVFDERVYSGRSFGRNSSVYLNSSELVKFTSVKFMAIDYRYLVEFYYSQWSTSAIPTKYKQLFLMNLAIRILRNLTGYSESVKFEFDDFLGVGAGHHHLVNNLDVIVSLINDHSVYAQVTEDESFESFEAFYQAWMKLNFILEWILSMILGELQDVGNSVFKDPIIYDKLTNADGLRVSAFQKFLDTSSQPKEESNFKFQLSEDSAGYAKCNRMVWEPFTSILSNYT</sequence>
<feature type="compositionally biased region" description="Polar residues" evidence="1">
    <location>
        <begin position="144"/>
        <end position="162"/>
    </location>
</feature>
<comment type="caution">
    <text evidence="2">The sequence shown here is derived from an EMBL/GenBank/DDBJ whole genome shotgun (WGS) entry which is preliminary data.</text>
</comment>
<organism evidence="2 3">
    <name type="scientific">Candida theae</name>
    <dbReference type="NCBI Taxonomy" id="1198502"/>
    <lineage>
        <taxon>Eukaryota</taxon>
        <taxon>Fungi</taxon>
        <taxon>Dikarya</taxon>
        <taxon>Ascomycota</taxon>
        <taxon>Saccharomycotina</taxon>
        <taxon>Pichiomycetes</taxon>
        <taxon>Debaryomycetaceae</taxon>
        <taxon>Candida/Lodderomyces clade</taxon>
        <taxon>Candida</taxon>
    </lineage>
</organism>
<evidence type="ECO:0000313" key="3">
    <source>
        <dbReference type="Proteomes" id="UP001204833"/>
    </source>
</evidence>
<proteinExistence type="predicted"/>